<dbReference type="InterPro" id="IPR035979">
    <property type="entry name" value="RBD_domain_sf"/>
</dbReference>
<dbReference type="GO" id="GO:0005634">
    <property type="term" value="C:nucleus"/>
    <property type="evidence" value="ECO:0007669"/>
    <property type="project" value="UniProtKB-SubCell"/>
</dbReference>
<reference evidence="11" key="1">
    <citation type="submission" date="2021-02" db="EMBL/GenBank/DDBJ databases">
        <authorList>
            <person name="Nowell W R."/>
        </authorList>
    </citation>
    <scope>NUCLEOTIDE SEQUENCE</scope>
</reference>
<keyword evidence="6 8" id="KW-0694">RNA-binding</keyword>
<dbReference type="PANTHER" id="PTHR24012">
    <property type="entry name" value="RNA BINDING PROTEIN"/>
    <property type="match status" value="1"/>
</dbReference>
<dbReference type="InterPro" id="IPR000504">
    <property type="entry name" value="RRM_dom"/>
</dbReference>
<evidence type="ECO:0000313" key="11">
    <source>
        <dbReference type="EMBL" id="CAF0972821.1"/>
    </source>
</evidence>
<dbReference type="GO" id="GO:0003723">
    <property type="term" value="F:RNA binding"/>
    <property type="evidence" value="ECO:0007669"/>
    <property type="project" value="UniProtKB-UniRule"/>
</dbReference>
<evidence type="ECO:0000256" key="9">
    <source>
        <dbReference type="SAM" id="MobiDB-lite"/>
    </source>
</evidence>
<feature type="domain" description="RRM" evidence="10">
    <location>
        <begin position="105"/>
        <end position="189"/>
    </location>
</feature>
<keyword evidence="4" id="KW-0963">Cytoplasm</keyword>
<gene>
    <name evidence="11" type="ORF">EDS130_LOCUS13460</name>
</gene>
<dbReference type="OrthoDB" id="267048at2759"/>
<dbReference type="FunFam" id="3.30.70.330:FF:000010">
    <property type="entry name" value="CUGBP Elav-like family member 4 isoform 3"/>
    <property type="match status" value="1"/>
</dbReference>
<name>A0A814ELF6_ADIRI</name>
<evidence type="ECO:0000256" key="6">
    <source>
        <dbReference type="ARBA" id="ARBA00022884"/>
    </source>
</evidence>
<dbReference type="PROSITE" id="PS50102">
    <property type="entry name" value="RRM"/>
    <property type="match status" value="1"/>
</dbReference>
<feature type="compositionally biased region" description="Polar residues" evidence="9">
    <location>
        <begin position="82"/>
        <end position="97"/>
    </location>
</feature>
<dbReference type="EMBL" id="CAJNOJ010000053">
    <property type="protein sequence ID" value="CAF0972821.1"/>
    <property type="molecule type" value="Genomic_DNA"/>
</dbReference>
<evidence type="ECO:0000256" key="5">
    <source>
        <dbReference type="ARBA" id="ARBA00022737"/>
    </source>
</evidence>
<evidence type="ECO:0000256" key="1">
    <source>
        <dbReference type="ARBA" id="ARBA00004123"/>
    </source>
</evidence>
<dbReference type="Proteomes" id="UP000663852">
    <property type="component" value="Unassembled WGS sequence"/>
</dbReference>
<proteinExistence type="inferred from homology"/>
<feature type="compositionally biased region" description="Low complexity" evidence="9">
    <location>
        <begin position="42"/>
        <end position="53"/>
    </location>
</feature>
<dbReference type="Gene3D" id="3.30.70.330">
    <property type="match status" value="1"/>
</dbReference>
<evidence type="ECO:0000259" key="10">
    <source>
        <dbReference type="PROSITE" id="PS50102"/>
    </source>
</evidence>
<comment type="subcellular location">
    <subcellularLocation>
        <location evidence="2">Cytoplasm</location>
    </subcellularLocation>
    <subcellularLocation>
        <location evidence="1">Nucleus</location>
    </subcellularLocation>
</comment>
<evidence type="ECO:0000256" key="8">
    <source>
        <dbReference type="PROSITE-ProRule" id="PRU00176"/>
    </source>
</evidence>
<evidence type="ECO:0000256" key="3">
    <source>
        <dbReference type="ARBA" id="ARBA00009621"/>
    </source>
</evidence>
<comment type="similarity">
    <text evidence="3">Belongs to the CELF/BRUNOL family.</text>
</comment>
<feature type="region of interest" description="Disordered" evidence="9">
    <location>
        <begin position="38"/>
        <end position="99"/>
    </location>
</feature>
<feature type="region of interest" description="Disordered" evidence="9">
    <location>
        <begin position="191"/>
        <end position="229"/>
    </location>
</feature>
<feature type="compositionally biased region" description="Low complexity" evidence="9">
    <location>
        <begin position="196"/>
        <end position="213"/>
    </location>
</feature>
<sequence length="229" mass="25527">MQYSSQQPLPSSHTYFTPIQPTSSMQYATVYPTSVPPPIFPSSSSSSSSLSLKSTRKSQHNQISSQLTAIPPASSAYMSPIDSPTTYMSRGSTSPSSDLKDTDTVKLFVGQIPRHLEEHDLRPIFEEFGQIYELTVLKDRFTGMHRGCAFLTYCHRDSALKAQQTLHERRTLPGVTYASWKTRCKRAMKRKYRANSIDTSPSTSSESSTTLMSRPIQVKPADSESRTGN</sequence>
<evidence type="ECO:0000256" key="7">
    <source>
        <dbReference type="ARBA" id="ARBA00023242"/>
    </source>
</evidence>
<comment type="caution">
    <text evidence="11">The sequence shown here is derived from an EMBL/GenBank/DDBJ whole genome shotgun (WGS) entry which is preliminary data.</text>
</comment>
<dbReference type="Pfam" id="PF00076">
    <property type="entry name" value="RRM_1"/>
    <property type="match status" value="1"/>
</dbReference>
<evidence type="ECO:0000256" key="2">
    <source>
        <dbReference type="ARBA" id="ARBA00004496"/>
    </source>
</evidence>
<organism evidence="11 12">
    <name type="scientific">Adineta ricciae</name>
    <name type="common">Rotifer</name>
    <dbReference type="NCBI Taxonomy" id="249248"/>
    <lineage>
        <taxon>Eukaryota</taxon>
        <taxon>Metazoa</taxon>
        <taxon>Spiralia</taxon>
        <taxon>Gnathifera</taxon>
        <taxon>Rotifera</taxon>
        <taxon>Eurotatoria</taxon>
        <taxon>Bdelloidea</taxon>
        <taxon>Adinetida</taxon>
        <taxon>Adinetidae</taxon>
        <taxon>Adineta</taxon>
    </lineage>
</organism>
<dbReference type="GO" id="GO:0005737">
    <property type="term" value="C:cytoplasm"/>
    <property type="evidence" value="ECO:0007669"/>
    <property type="project" value="UniProtKB-SubCell"/>
</dbReference>
<keyword evidence="5" id="KW-0677">Repeat</keyword>
<dbReference type="SMART" id="SM00360">
    <property type="entry name" value="RRM"/>
    <property type="match status" value="1"/>
</dbReference>
<dbReference type="AlphaFoldDB" id="A0A814ELF6"/>
<accession>A0A814ELF6</accession>
<dbReference type="InterPro" id="IPR012677">
    <property type="entry name" value="Nucleotide-bd_a/b_plait_sf"/>
</dbReference>
<protein>
    <recommendedName>
        <fullName evidence="10">RRM domain-containing protein</fullName>
    </recommendedName>
</protein>
<keyword evidence="7" id="KW-0539">Nucleus</keyword>
<evidence type="ECO:0000256" key="4">
    <source>
        <dbReference type="ARBA" id="ARBA00022490"/>
    </source>
</evidence>
<dbReference type="SUPFAM" id="SSF54928">
    <property type="entry name" value="RNA-binding domain, RBD"/>
    <property type="match status" value="1"/>
</dbReference>
<evidence type="ECO:0000313" key="12">
    <source>
        <dbReference type="Proteomes" id="UP000663852"/>
    </source>
</evidence>